<dbReference type="STRING" id="1210086.GCA_001613105_02556"/>
<keyword evidence="1" id="KW-0472">Membrane</keyword>
<feature type="transmembrane region" description="Helical" evidence="1">
    <location>
        <begin position="12"/>
        <end position="36"/>
    </location>
</feature>
<comment type="caution">
    <text evidence="2">The sequence shown here is derived from an EMBL/GenBank/DDBJ whole genome shotgun (WGS) entry which is preliminary data.</text>
</comment>
<sequence length="46" mass="5219">MRQTSGVPVDWIGVLTVFGLVLSVAALALVVVLRGSDLLRWWRRRR</sequence>
<reference evidence="2 3" key="1">
    <citation type="submission" date="2018-07" db="EMBL/GenBank/DDBJ databases">
        <title>Genomic Encyclopedia of Type Strains, Phase IV (KMG-IV): sequencing the most valuable type-strain genomes for metagenomic binning, comparative biology and taxonomic classification.</title>
        <authorList>
            <person name="Goeker M."/>
        </authorList>
    </citation>
    <scope>NUCLEOTIDE SEQUENCE [LARGE SCALE GENOMIC DNA]</scope>
    <source>
        <strain evidence="2 3">DSM 44290</strain>
    </source>
</reference>
<keyword evidence="1" id="KW-0812">Transmembrane</keyword>
<dbReference type="AlphaFoldDB" id="A0A370I5N7"/>
<name>A0A370I5N7_9NOCA</name>
<evidence type="ECO:0000256" key="1">
    <source>
        <dbReference type="SAM" id="Phobius"/>
    </source>
</evidence>
<dbReference type="EMBL" id="QQBC01000007">
    <property type="protein sequence ID" value="RDI64644.1"/>
    <property type="molecule type" value="Genomic_DNA"/>
</dbReference>
<accession>A0A370I5N7</accession>
<organism evidence="2 3">
    <name type="scientific">Nocardia pseudobrasiliensis</name>
    <dbReference type="NCBI Taxonomy" id="45979"/>
    <lineage>
        <taxon>Bacteria</taxon>
        <taxon>Bacillati</taxon>
        <taxon>Actinomycetota</taxon>
        <taxon>Actinomycetes</taxon>
        <taxon>Mycobacteriales</taxon>
        <taxon>Nocardiaceae</taxon>
        <taxon>Nocardia</taxon>
    </lineage>
</organism>
<evidence type="ECO:0000313" key="3">
    <source>
        <dbReference type="Proteomes" id="UP000254869"/>
    </source>
</evidence>
<dbReference type="Proteomes" id="UP000254869">
    <property type="component" value="Unassembled WGS sequence"/>
</dbReference>
<evidence type="ECO:0000313" key="2">
    <source>
        <dbReference type="EMBL" id="RDI64644.1"/>
    </source>
</evidence>
<gene>
    <name evidence="2" type="ORF">DFR76_10719</name>
</gene>
<proteinExistence type="predicted"/>
<keyword evidence="1" id="KW-1133">Transmembrane helix</keyword>
<keyword evidence="3" id="KW-1185">Reference proteome</keyword>
<protein>
    <submittedName>
        <fullName evidence="2">Uncharacterized protein</fullName>
    </submittedName>
</protein>